<dbReference type="InterPro" id="IPR036770">
    <property type="entry name" value="Ankyrin_rpt-contain_sf"/>
</dbReference>
<feature type="domain" description="Helicase Sen1 N-terminal" evidence="4">
    <location>
        <begin position="12"/>
        <end position="485"/>
    </location>
</feature>
<evidence type="ECO:0000256" key="3">
    <source>
        <dbReference type="PROSITE-ProRule" id="PRU00023"/>
    </source>
</evidence>
<dbReference type="KEGG" id="acan:ACA1_228410"/>
<dbReference type="PRINTS" id="PR01415">
    <property type="entry name" value="ANKYRIN"/>
</dbReference>
<protein>
    <submittedName>
        <fullName evidence="5">Chain a, 4ank: a designed ankyrin repeat protein</fullName>
    </submittedName>
</protein>
<dbReference type="Pfam" id="PF12726">
    <property type="entry name" value="SEN1_N"/>
    <property type="match status" value="1"/>
</dbReference>
<dbReference type="Proteomes" id="UP000011083">
    <property type="component" value="Unassembled WGS sequence"/>
</dbReference>
<feature type="repeat" description="ANK" evidence="3">
    <location>
        <begin position="558"/>
        <end position="590"/>
    </location>
</feature>
<dbReference type="VEuPathDB" id="AmoebaDB:ACA1_228410"/>
<dbReference type="STRING" id="1257118.L8H8W4"/>
<gene>
    <name evidence="5" type="ORF">ACA1_228410</name>
</gene>
<evidence type="ECO:0000256" key="2">
    <source>
        <dbReference type="ARBA" id="ARBA00023043"/>
    </source>
</evidence>
<dbReference type="PROSITE" id="PS50088">
    <property type="entry name" value="ANK_REPEAT"/>
    <property type="match status" value="3"/>
</dbReference>
<keyword evidence="2 3" id="KW-0040">ANK repeat</keyword>
<dbReference type="InterPro" id="IPR002110">
    <property type="entry name" value="Ankyrin_rpt"/>
</dbReference>
<reference evidence="5 6" key="1">
    <citation type="journal article" date="2013" name="Genome Biol.">
        <title>Genome of Acanthamoeba castellanii highlights extensive lateral gene transfer and early evolution of tyrosine kinase signaling.</title>
        <authorList>
            <person name="Clarke M."/>
            <person name="Lohan A.J."/>
            <person name="Liu B."/>
            <person name="Lagkouvardos I."/>
            <person name="Roy S."/>
            <person name="Zafar N."/>
            <person name="Bertelli C."/>
            <person name="Schilde C."/>
            <person name="Kianianmomeni A."/>
            <person name="Burglin T.R."/>
            <person name="Frech C."/>
            <person name="Turcotte B."/>
            <person name="Kopec K.O."/>
            <person name="Synnott J.M."/>
            <person name="Choo C."/>
            <person name="Paponov I."/>
            <person name="Finkler A."/>
            <person name="Soon Heng Tan C."/>
            <person name="Hutchins A.P."/>
            <person name="Weinmeier T."/>
            <person name="Rattei T."/>
            <person name="Chu J.S."/>
            <person name="Gimenez G."/>
            <person name="Irimia M."/>
            <person name="Rigden D.J."/>
            <person name="Fitzpatrick D.A."/>
            <person name="Lorenzo-Morales J."/>
            <person name="Bateman A."/>
            <person name="Chiu C.H."/>
            <person name="Tang P."/>
            <person name="Hegemann P."/>
            <person name="Fromm H."/>
            <person name="Raoult D."/>
            <person name="Greub G."/>
            <person name="Miranda-Saavedra D."/>
            <person name="Chen N."/>
            <person name="Nash P."/>
            <person name="Ginger M.L."/>
            <person name="Horn M."/>
            <person name="Schaap P."/>
            <person name="Caler L."/>
            <person name="Loftus B."/>
        </authorList>
    </citation>
    <scope>NUCLEOTIDE SEQUENCE [LARGE SCALE GENOMIC DNA]</scope>
    <source>
        <strain evidence="5 6">Neff</strain>
    </source>
</reference>
<dbReference type="Pfam" id="PF00023">
    <property type="entry name" value="Ank"/>
    <property type="match status" value="3"/>
</dbReference>
<dbReference type="InterPro" id="IPR024481">
    <property type="entry name" value="Helicase_Sen1_N"/>
</dbReference>
<evidence type="ECO:0000313" key="5">
    <source>
        <dbReference type="EMBL" id="ELR21590.1"/>
    </source>
</evidence>
<dbReference type="EMBL" id="KB007901">
    <property type="protein sequence ID" value="ELR21590.1"/>
    <property type="molecule type" value="Genomic_DNA"/>
</dbReference>
<evidence type="ECO:0000256" key="1">
    <source>
        <dbReference type="ARBA" id="ARBA00022737"/>
    </source>
</evidence>
<dbReference type="SUPFAM" id="SSF48403">
    <property type="entry name" value="Ankyrin repeat"/>
    <property type="match status" value="1"/>
</dbReference>
<proteinExistence type="predicted"/>
<name>L8H8W4_ACACF</name>
<keyword evidence="1" id="KW-0677">Repeat</keyword>
<dbReference type="PROSITE" id="PS50297">
    <property type="entry name" value="ANK_REP_REGION"/>
    <property type="match status" value="3"/>
</dbReference>
<dbReference type="OrthoDB" id="20872at2759"/>
<sequence length="619" mass="70091">MHDFSIAPICSITSYHQAVAALREQFEQEKRYTMRSMEIFFGNLLQQDIVRLCEGLNSIDARSENADLVALAFLFYEILHFPQVIQNSAQLSELFAKSIKDLDEAEEVEWKISTKSPGIYMLLMHPDARVRSWATRMVEELGALSKDDWQPHVHPVAEECMRMLEFGALDDSIQIIEPGGQEEGWLMSHSREEFWEGFATFFHKFSPELLEEKFIRKYPSFVDVLINNFQSYPEVFSSTLMCITKMLRLLGYKIWLKASFKPITLIQELFQHSLHGASAENQLRILALFKPLLQSLEQYEGYIDYRDQILLFLTQKVASLPTIFSERAFSSALSIITESYQSEKNRTVPPPMLSSAIWGPAICKACWNSSLPVQQRSAAIHILKQIINEDLSSLRSFCSSLYFTDETDGTRPKLFWTQEVWNYLLGEANLAKGISHVPLPLQQVIFCTHSDVALLDTEHMPELELQDADGDLEMCKQRMKSSLTKINAQDAQGKTALHEAARWGHRHVVEFLLEQGAQVDLATTEGSTPLHLASRFGQDDVVQFLASKGADVNALDQDKDTPLTMASGAGKVSTVRLLLSLGADVTHRNALHRTAQDLAKDPATAEIFTEGKYQSPTHY</sequence>
<dbReference type="Gene3D" id="1.25.40.20">
    <property type="entry name" value="Ankyrin repeat-containing domain"/>
    <property type="match status" value="1"/>
</dbReference>
<dbReference type="AlphaFoldDB" id="L8H8W4"/>
<evidence type="ECO:0000313" key="6">
    <source>
        <dbReference type="Proteomes" id="UP000011083"/>
    </source>
</evidence>
<dbReference type="RefSeq" id="XP_004346535.1">
    <property type="nucleotide sequence ID" value="XM_004346485.1"/>
</dbReference>
<feature type="repeat" description="ANK" evidence="3">
    <location>
        <begin position="525"/>
        <end position="557"/>
    </location>
</feature>
<evidence type="ECO:0000259" key="4">
    <source>
        <dbReference type="Pfam" id="PF12726"/>
    </source>
</evidence>
<feature type="repeat" description="ANK" evidence="3">
    <location>
        <begin position="492"/>
        <end position="524"/>
    </location>
</feature>
<keyword evidence="6" id="KW-1185">Reference proteome</keyword>
<dbReference type="GeneID" id="14922493"/>
<organism evidence="5 6">
    <name type="scientific">Acanthamoeba castellanii (strain ATCC 30010 / Neff)</name>
    <dbReference type="NCBI Taxonomy" id="1257118"/>
    <lineage>
        <taxon>Eukaryota</taxon>
        <taxon>Amoebozoa</taxon>
        <taxon>Discosea</taxon>
        <taxon>Longamoebia</taxon>
        <taxon>Centramoebida</taxon>
        <taxon>Acanthamoebidae</taxon>
        <taxon>Acanthamoeba</taxon>
    </lineage>
</organism>
<dbReference type="SMART" id="SM00248">
    <property type="entry name" value="ANK"/>
    <property type="match status" value="3"/>
</dbReference>
<dbReference type="SUPFAM" id="SSF48371">
    <property type="entry name" value="ARM repeat"/>
    <property type="match status" value="1"/>
</dbReference>
<accession>L8H8W4</accession>
<dbReference type="PANTHER" id="PTHR24171">
    <property type="entry name" value="ANKYRIN REPEAT DOMAIN-CONTAINING PROTEIN 39-RELATED"/>
    <property type="match status" value="1"/>
</dbReference>
<dbReference type="InterPro" id="IPR016024">
    <property type="entry name" value="ARM-type_fold"/>
</dbReference>